<name>E3W5S9_9VIRU</name>
<protein>
    <submittedName>
        <fullName evidence="1">p110</fullName>
    </submittedName>
</protein>
<proteinExistence type="predicted"/>
<sequence length="174" mass="19766">MTAIDKTFNPYNSRINGFITVEPTDPQKRKLLSLLDSGLRNANRMRTNFKDEVPGYSEAYWSLVYFNDFILISVLDPKTEVKVSEVYTELSNTSRMINVLIAPPKLESPIYLQFVDECVRHRGASLTLRSIRLYNESDSLYELIEAYVALVPNNLGTMSLTTVTSPITGDKIFV</sequence>
<reference evidence="1" key="1">
    <citation type="submission" date="2010-10" db="EMBL/GenBank/DDBJ databases">
        <title>A neurotropic herpesvirus infecting the gastropod, abalone, shares ancestry with oyster herpesvirus and a herpesvirus associated with the amphioxus genome.</title>
        <authorList>
            <person name="Savin K.W."/>
            <person name="Cocks B.G."/>
            <person name="Wong F."/>
            <person name="Sawbridge T."/>
            <person name="Cogan N."/>
            <person name="Savage D."/>
            <person name="Warner S."/>
        </authorList>
    </citation>
    <scope>NUCLEOTIDE SEQUENCE</scope>
    <source>
        <strain evidence="1">Victoria</strain>
    </source>
</reference>
<organism evidence="1">
    <name type="scientific">Abalone herpesvirus Victoria/AUS/2007</name>
    <dbReference type="NCBI Taxonomy" id="860344"/>
    <lineage>
        <taxon>Viruses</taxon>
        <taxon>Duplodnaviria</taxon>
        <taxon>Heunggongvirae</taxon>
        <taxon>Peploviricota</taxon>
        <taxon>Herviviricetes</taxon>
        <taxon>Herpesvirales</taxon>
        <taxon>Malacoherpesviridae</taxon>
        <taxon>Aurivirus</taxon>
        <taxon>Aurivirus haliotidmalaco1</taxon>
        <taxon>Haliotid herpesvirus 1</taxon>
    </lineage>
</organism>
<evidence type="ECO:0000313" key="1">
    <source>
        <dbReference type="EMBL" id="ADP36928.1"/>
    </source>
</evidence>
<dbReference type="EMBL" id="HQ400685">
    <property type="protein sequence ID" value="ADP36928.1"/>
    <property type="molecule type" value="Genomic_DNA"/>
</dbReference>
<accession>E3W5S9</accession>